<protein>
    <submittedName>
        <fullName evidence="2">RNA polymerase-associated protein RapA</fullName>
        <ecNumber evidence="2">3.6.4.-</ecNumber>
    </submittedName>
</protein>
<feature type="domain" description="Helicase ATP-binding" evidence="1">
    <location>
        <begin position="132"/>
        <end position="319"/>
    </location>
</feature>
<evidence type="ECO:0000259" key="1">
    <source>
        <dbReference type="PROSITE" id="PS51192"/>
    </source>
</evidence>
<dbReference type="InterPro" id="IPR000330">
    <property type="entry name" value="SNF2_N"/>
</dbReference>
<dbReference type="Pfam" id="PF00176">
    <property type="entry name" value="SNF2-rel_dom"/>
    <property type="match status" value="1"/>
</dbReference>
<dbReference type="KEGG" id="tpla:ElP_48800"/>
<dbReference type="PANTHER" id="PTHR10799">
    <property type="entry name" value="SNF2/RAD54 HELICASE FAMILY"/>
    <property type="match status" value="1"/>
</dbReference>
<dbReference type="GO" id="GO:0004386">
    <property type="term" value="F:helicase activity"/>
    <property type="evidence" value="ECO:0007669"/>
    <property type="project" value="UniProtKB-KW"/>
</dbReference>
<evidence type="ECO:0000313" key="2">
    <source>
        <dbReference type="EMBL" id="QDV36950.1"/>
    </source>
</evidence>
<organism evidence="2 3">
    <name type="scientific">Tautonia plasticadhaerens</name>
    <dbReference type="NCBI Taxonomy" id="2527974"/>
    <lineage>
        <taxon>Bacteria</taxon>
        <taxon>Pseudomonadati</taxon>
        <taxon>Planctomycetota</taxon>
        <taxon>Planctomycetia</taxon>
        <taxon>Isosphaerales</taxon>
        <taxon>Isosphaeraceae</taxon>
        <taxon>Tautonia</taxon>
    </lineage>
</organism>
<keyword evidence="2" id="KW-0378">Hydrolase</keyword>
<dbReference type="SUPFAM" id="SSF52540">
    <property type="entry name" value="P-loop containing nucleoside triphosphate hydrolases"/>
    <property type="match status" value="1"/>
</dbReference>
<dbReference type="Gene3D" id="3.40.50.10810">
    <property type="entry name" value="Tandem AAA-ATPase domain"/>
    <property type="match status" value="1"/>
</dbReference>
<accession>A0A518H7W8</accession>
<dbReference type="GO" id="GO:0005524">
    <property type="term" value="F:ATP binding"/>
    <property type="evidence" value="ECO:0007669"/>
    <property type="project" value="UniProtKB-KW"/>
</dbReference>
<dbReference type="InterPro" id="IPR014001">
    <property type="entry name" value="Helicase_ATP-bd"/>
</dbReference>
<dbReference type="OrthoDB" id="9814088at2"/>
<evidence type="ECO:0000313" key="3">
    <source>
        <dbReference type="Proteomes" id="UP000317835"/>
    </source>
</evidence>
<dbReference type="CDD" id="cd18011">
    <property type="entry name" value="DEXDc_RapA"/>
    <property type="match status" value="1"/>
</dbReference>
<dbReference type="GO" id="GO:0016787">
    <property type="term" value="F:hydrolase activity"/>
    <property type="evidence" value="ECO:0007669"/>
    <property type="project" value="UniProtKB-KW"/>
</dbReference>
<keyword evidence="3" id="KW-1185">Reference proteome</keyword>
<name>A0A518H7W8_9BACT</name>
<dbReference type="AlphaFoldDB" id="A0A518H7W8"/>
<dbReference type="EC" id="3.6.4.-" evidence="2"/>
<dbReference type="SMART" id="SM00487">
    <property type="entry name" value="DEXDc"/>
    <property type="match status" value="1"/>
</dbReference>
<dbReference type="InterPro" id="IPR057342">
    <property type="entry name" value="DEXDc_RapA"/>
</dbReference>
<dbReference type="Proteomes" id="UP000317835">
    <property type="component" value="Chromosome"/>
</dbReference>
<dbReference type="NCBIfam" id="NF038317">
    <property type="entry name" value="DISARM_DrmD"/>
    <property type="match status" value="1"/>
</dbReference>
<reference evidence="2 3" key="1">
    <citation type="submission" date="2019-02" db="EMBL/GenBank/DDBJ databases">
        <title>Deep-cultivation of Planctomycetes and their phenomic and genomic characterization uncovers novel biology.</title>
        <authorList>
            <person name="Wiegand S."/>
            <person name="Jogler M."/>
            <person name="Boedeker C."/>
            <person name="Pinto D."/>
            <person name="Vollmers J."/>
            <person name="Rivas-Marin E."/>
            <person name="Kohn T."/>
            <person name="Peeters S.H."/>
            <person name="Heuer A."/>
            <person name="Rast P."/>
            <person name="Oberbeckmann S."/>
            <person name="Bunk B."/>
            <person name="Jeske O."/>
            <person name="Meyerdierks A."/>
            <person name="Storesund J.E."/>
            <person name="Kallscheuer N."/>
            <person name="Luecker S."/>
            <person name="Lage O.M."/>
            <person name="Pohl T."/>
            <person name="Merkel B.J."/>
            <person name="Hornburger P."/>
            <person name="Mueller R.-W."/>
            <person name="Bruemmer F."/>
            <person name="Labrenz M."/>
            <person name="Spormann A.M."/>
            <person name="Op den Camp H."/>
            <person name="Overmann J."/>
            <person name="Amann R."/>
            <person name="Jetten M.S.M."/>
            <person name="Mascher T."/>
            <person name="Medema M.H."/>
            <person name="Devos D.P."/>
            <person name="Kaster A.-K."/>
            <person name="Ovreas L."/>
            <person name="Rohde M."/>
            <person name="Galperin M.Y."/>
            <person name="Jogler C."/>
        </authorList>
    </citation>
    <scope>NUCLEOTIDE SEQUENCE [LARGE SCALE GENOMIC DNA]</scope>
    <source>
        <strain evidence="2 3">ElP</strain>
    </source>
</reference>
<gene>
    <name evidence="2" type="primary">rapA_3</name>
    <name evidence="2" type="ORF">ElP_48800</name>
</gene>
<sequence length="472" mass="53722">MSVATAAPPEQGQLVQVRSRRWVVNEVKPSGLPAPAMQLPVARRQHLLTLASVEDDGLGEELQVVWEVEPGARVIEKVSLPEGTGLDEPGTLDAFLDAVRWGAASTADHKNIQSPFRSGIEIEDYQLDPVVRAIQMPRVNLLIADDVGLGKTIEAGMVALELIIRHRARKILVVCPSALQIQWRDQMRDKFGLDFRIVDSELMRDLRRRRGIHVNPWAHFPRLITSIDFLKRERPLRLFRETLPAPGEPVYPRRYDLMICDEAHNCAPSGAGRYAADSLRTQALRELAPHFEHKLFLTATPHNGYRESFGALLELLDNQRFSRGTEPDRKQLEAVMVRRLKGDPAFAFNHLGIRRFPPRILEPIEVPYTDEEREVHAALRRYTRLRTERAEGAAERFASEFVLKTLKKRLFSCPAAFLATLEQHEKTLHTARKRAAGPSYRTLQLELDRMDEDYWSATDDLRDGLQSVLLEP</sequence>
<dbReference type="EMBL" id="CP036426">
    <property type="protein sequence ID" value="QDV36950.1"/>
    <property type="molecule type" value="Genomic_DNA"/>
</dbReference>
<dbReference type="InterPro" id="IPR038718">
    <property type="entry name" value="SNF2-like_sf"/>
</dbReference>
<dbReference type="InterPro" id="IPR027417">
    <property type="entry name" value="P-loop_NTPase"/>
</dbReference>
<proteinExistence type="predicted"/>
<dbReference type="PROSITE" id="PS51192">
    <property type="entry name" value="HELICASE_ATP_BIND_1"/>
    <property type="match status" value="1"/>
</dbReference>